<accession>X1JES1</accession>
<dbReference type="AlphaFoldDB" id="X1JES1"/>
<sequence length="43" mass="4758">EFVTPERGGGRVNIYVELDGRIIAQAIGQPLVDEIRLRTGVHI</sequence>
<feature type="non-terminal residue" evidence="1">
    <location>
        <position position="1"/>
    </location>
</feature>
<gene>
    <name evidence="1" type="ORF">S03H2_72707</name>
</gene>
<organism evidence="1">
    <name type="scientific">marine sediment metagenome</name>
    <dbReference type="NCBI Taxonomy" id="412755"/>
    <lineage>
        <taxon>unclassified sequences</taxon>
        <taxon>metagenomes</taxon>
        <taxon>ecological metagenomes</taxon>
    </lineage>
</organism>
<proteinExistence type="predicted"/>
<evidence type="ECO:0000313" key="1">
    <source>
        <dbReference type="EMBL" id="GAH92462.1"/>
    </source>
</evidence>
<comment type="caution">
    <text evidence="1">The sequence shown here is derived from an EMBL/GenBank/DDBJ whole genome shotgun (WGS) entry which is preliminary data.</text>
</comment>
<name>X1JES1_9ZZZZ</name>
<protein>
    <submittedName>
        <fullName evidence="1">Uncharacterized protein</fullName>
    </submittedName>
</protein>
<dbReference type="EMBL" id="BARU01049339">
    <property type="protein sequence ID" value="GAH92462.1"/>
    <property type="molecule type" value="Genomic_DNA"/>
</dbReference>
<reference evidence="1" key="1">
    <citation type="journal article" date="2014" name="Front. Microbiol.">
        <title>High frequency of phylogenetically diverse reductive dehalogenase-homologous genes in deep subseafloor sedimentary metagenomes.</title>
        <authorList>
            <person name="Kawai M."/>
            <person name="Futagami T."/>
            <person name="Toyoda A."/>
            <person name="Takaki Y."/>
            <person name="Nishi S."/>
            <person name="Hori S."/>
            <person name="Arai W."/>
            <person name="Tsubouchi T."/>
            <person name="Morono Y."/>
            <person name="Uchiyama I."/>
            <person name="Ito T."/>
            <person name="Fujiyama A."/>
            <person name="Inagaki F."/>
            <person name="Takami H."/>
        </authorList>
    </citation>
    <scope>NUCLEOTIDE SEQUENCE</scope>
    <source>
        <strain evidence="1">Expedition CK06-06</strain>
    </source>
</reference>